<dbReference type="GO" id="GO:0005886">
    <property type="term" value="C:plasma membrane"/>
    <property type="evidence" value="ECO:0007669"/>
    <property type="project" value="TreeGrafter"/>
</dbReference>
<proteinExistence type="predicted"/>
<feature type="domain" description="Glucose receptor Git3-like N-terminal" evidence="7">
    <location>
        <begin position="57"/>
        <end position="282"/>
    </location>
</feature>
<evidence type="ECO:0000256" key="5">
    <source>
        <dbReference type="SAM" id="MobiDB-lite"/>
    </source>
</evidence>
<accession>A0A1G4IQP2</accession>
<gene>
    <name evidence="9" type="ORF">LANO_0A04456G</name>
</gene>
<keyword evidence="10" id="KW-1185">Reference proteome</keyword>
<feature type="compositionally biased region" description="Polar residues" evidence="5">
    <location>
        <begin position="884"/>
        <end position="914"/>
    </location>
</feature>
<evidence type="ECO:0000313" key="9">
    <source>
        <dbReference type="EMBL" id="SCU78915.1"/>
    </source>
</evidence>
<name>A0A1G4IQP2_9SACH</name>
<feature type="region of interest" description="Disordered" evidence="5">
    <location>
        <begin position="358"/>
        <end position="418"/>
    </location>
</feature>
<reference evidence="10" key="1">
    <citation type="submission" date="2016-03" db="EMBL/GenBank/DDBJ databases">
        <authorList>
            <person name="Devillers Hugo."/>
        </authorList>
    </citation>
    <scope>NUCLEOTIDE SEQUENCE [LARGE SCALE GENOMIC DNA]</scope>
</reference>
<dbReference type="EMBL" id="LT598449">
    <property type="protein sequence ID" value="SCU78915.1"/>
    <property type="molecule type" value="Genomic_DNA"/>
</dbReference>
<dbReference type="AlphaFoldDB" id="A0A1G4IQP2"/>
<evidence type="ECO:0000259" key="7">
    <source>
        <dbReference type="Pfam" id="PF11710"/>
    </source>
</evidence>
<feature type="compositionally biased region" description="Basic and acidic residues" evidence="5">
    <location>
        <begin position="358"/>
        <end position="376"/>
    </location>
</feature>
<keyword evidence="2 6" id="KW-0812">Transmembrane</keyword>
<evidence type="ECO:0000313" key="10">
    <source>
        <dbReference type="Proteomes" id="UP000189911"/>
    </source>
</evidence>
<feature type="transmembrane region" description="Helical" evidence="6">
    <location>
        <begin position="623"/>
        <end position="642"/>
    </location>
</feature>
<feature type="transmembrane region" description="Helical" evidence="6">
    <location>
        <begin position="259"/>
        <end position="276"/>
    </location>
</feature>
<dbReference type="Pfam" id="PF11710">
    <property type="entry name" value="Git3"/>
    <property type="match status" value="1"/>
</dbReference>
<feature type="transmembrane region" description="Helical" evidence="6">
    <location>
        <begin position="94"/>
        <end position="118"/>
    </location>
</feature>
<dbReference type="Pfam" id="PF11970">
    <property type="entry name" value="GPR_Gpa2_C"/>
    <property type="match status" value="1"/>
</dbReference>
<evidence type="ECO:0000256" key="1">
    <source>
        <dbReference type="ARBA" id="ARBA00004141"/>
    </source>
</evidence>
<dbReference type="OrthoDB" id="5368598at2759"/>
<dbReference type="GO" id="GO:0004930">
    <property type="term" value="F:G protein-coupled receptor activity"/>
    <property type="evidence" value="ECO:0007669"/>
    <property type="project" value="TreeGrafter"/>
</dbReference>
<organism evidence="9 10">
    <name type="scientific">Lachancea nothofagi CBS 11611</name>
    <dbReference type="NCBI Taxonomy" id="1266666"/>
    <lineage>
        <taxon>Eukaryota</taxon>
        <taxon>Fungi</taxon>
        <taxon>Dikarya</taxon>
        <taxon>Ascomycota</taxon>
        <taxon>Saccharomycotina</taxon>
        <taxon>Saccharomycetes</taxon>
        <taxon>Saccharomycetales</taxon>
        <taxon>Saccharomycetaceae</taxon>
        <taxon>Lachancea</taxon>
    </lineage>
</organism>
<feature type="transmembrane region" description="Helical" evidence="6">
    <location>
        <begin position="183"/>
        <end position="203"/>
    </location>
</feature>
<comment type="subcellular location">
    <subcellularLocation>
        <location evidence="1">Membrane</location>
        <topology evidence="1">Multi-pass membrane protein</topology>
    </subcellularLocation>
</comment>
<feature type="transmembrane region" description="Helical" evidence="6">
    <location>
        <begin position="584"/>
        <end position="603"/>
    </location>
</feature>
<keyword evidence="4 6" id="KW-0472">Membrane</keyword>
<sequence length="954" mass="108947">MLANRSGTSLPQNATFFAGGKVIEPVYLNRTWNTTTVNQLLGLPGMFSTYNAPQLLRLRGLAITSSSLSILAGVVGIYYIACIDKRRKVFRHHLILFLISCDFIKAVVLLIYPVAILIENRVYGYPAFYNTLGWFTAYSIEGADFAIAIFAIHFAILIFVPSLKWLNRSTGNMEGGLYRVRHYLYPATFLLPMVLATLAFVGFDTFMPVNLNDRVILNNNNFDFAYQARRGGYKAMSAWCYLPPYPIWYRVVLSWGPRYFIIVLISSIYISIYIFVSKESRKIKNQIGSFRHSESVDIHRERDSKGKLLTLQQRFLIYLKFFFRKTGLSKIMQTITSFFFLSLEDYHDDLVGEKRKSRKFSKEETEIKPTVKDTSTKKHVALRTPIKDKSGSKGPFHRSSTNFSKRFGRRASSTSISPCGPSSILLSTNAAPLAGSTRGGVLNSSSDIDPFYHPLNGEESTEAGKYSVQDLKRINNSQTNNKTEVERCNSSFSLASDKFAPNIFKPNRSRTLSPVRSANSLEETLRGLPTNSQIEKNLIDTKNSRENSSAVALDKDHVLGLKQNFQSETYQDFKKRRAQIQKQLRSIFIYPFSYVIIWTFPLIVDAIQYHYEIIHGPIIWLEYIATFMQPLSCFVDVLVFLYRERPWRHSWASITKKDLYNNYSLKGEIGEHTIRGMCNSELGARGWFYRGRWSKLNCWRYKPQRWKRIAWFCYRFVKGLIRNYYDFEDNCNDAAYWEEYYMGKKRDTQATGSSKLRCSEAFKEVLDVDNSRKDSYFSSSTGDVIYENQCYVKVPFKWRIVHFLPMLEGVDLDELDYQLRINQSDRNLDIPGMSLALQNITKPNVQISGESFFKPDYNMTRSTSLSRPEITSVPRAYLGAMRHSSSGVSQATGSPLNSFSTEGNSVQGRPSSYTAGDGGPLAGKSESKSDSASEELDKEGNVGKRMGLMDFLHG</sequence>
<evidence type="ECO:0000256" key="2">
    <source>
        <dbReference type="ARBA" id="ARBA00022692"/>
    </source>
</evidence>
<keyword evidence="3 6" id="KW-1133">Transmembrane helix</keyword>
<protein>
    <submittedName>
        <fullName evidence="9">LANO_0A04456g1_1</fullName>
    </submittedName>
</protein>
<evidence type="ECO:0000256" key="6">
    <source>
        <dbReference type="SAM" id="Phobius"/>
    </source>
</evidence>
<dbReference type="InterPro" id="IPR023041">
    <property type="entry name" value="Glucose_rcpt_Git3-like_N"/>
</dbReference>
<evidence type="ECO:0000256" key="4">
    <source>
        <dbReference type="ARBA" id="ARBA00023136"/>
    </source>
</evidence>
<dbReference type="InterPro" id="IPR022596">
    <property type="entry name" value="GPR1/2/3_C"/>
</dbReference>
<feature type="transmembrane region" description="Helical" evidence="6">
    <location>
        <begin position="61"/>
        <end position="82"/>
    </location>
</feature>
<evidence type="ECO:0000256" key="3">
    <source>
        <dbReference type="ARBA" id="ARBA00022989"/>
    </source>
</evidence>
<dbReference type="Proteomes" id="UP000189911">
    <property type="component" value="Chromosome A"/>
</dbReference>
<feature type="transmembrane region" description="Helical" evidence="6">
    <location>
        <begin position="138"/>
        <end position="163"/>
    </location>
</feature>
<evidence type="ECO:0000259" key="8">
    <source>
        <dbReference type="Pfam" id="PF11970"/>
    </source>
</evidence>
<feature type="region of interest" description="Disordered" evidence="5">
    <location>
        <begin position="884"/>
        <end position="954"/>
    </location>
</feature>
<dbReference type="PANTHER" id="PTHR23112:SF37">
    <property type="entry name" value="G PROTEIN-COUPLED RECEPTOR GPR1"/>
    <property type="match status" value="1"/>
</dbReference>
<dbReference type="PANTHER" id="PTHR23112">
    <property type="entry name" value="G PROTEIN-COUPLED RECEPTOR 157-RELATED"/>
    <property type="match status" value="1"/>
</dbReference>
<dbReference type="GO" id="GO:0007189">
    <property type="term" value="P:adenylate cyclase-activating G protein-coupled receptor signaling pathway"/>
    <property type="evidence" value="ECO:0007669"/>
    <property type="project" value="TreeGrafter"/>
</dbReference>
<feature type="domain" description="G protein-coupled receptor GPR1/2/3 C-terminal" evidence="8">
    <location>
        <begin position="574"/>
        <end position="649"/>
    </location>
</feature>